<dbReference type="InterPro" id="IPR036291">
    <property type="entry name" value="NAD(P)-bd_dom_sf"/>
</dbReference>
<dbReference type="InterPro" id="IPR000683">
    <property type="entry name" value="Gfo/Idh/MocA-like_OxRdtase_N"/>
</dbReference>
<organism evidence="3">
    <name type="scientific">Firmicutes bacterium enrichment culture clone fosmid MGS-M1</name>
    <dbReference type="NCBI Taxonomy" id="1549348"/>
    <lineage>
        <taxon>Bacteria</taxon>
        <taxon>Bacillati</taxon>
        <taxon>Bacillota</taxon>
        <taxon>environmental samples</taxon>
    </lineage>
</organism>
<evidence type="ECO:0000259" key="1">
    <source>
        <dbReference type="Pfam" id="PF01408"/>
    </source>
</evidence>
<accession>A0A0B5KGY0</accession>
<dbReference type="Gene3D" id="3.30.360.10">
    <property type="entry name" value="Dihydrodipicolinate Reductase, domain 2"/>
    <property type="match status" value="1"/>
</dbReference>
<dbReference type="Gene3D" id="3.40.50.720">
    <property type="entry name" value="NAD(P)-binding Rossmann-like Domain"/>
    <property type="match status" value="1"/>
</dbReference>
<proteinExistence type="predicted"/>
<reference evidence="3" key="1">
    <citation type="journal article" date="2015" name="Environ. Microbiol.">
        <title>Pressure adaptation is linked to thermal adaptation in salt-saturated marine habitats.</title>
        <authorList>
            <consortium name="The MAMBA Consortium"/>
            <person name="Alcaide M."/>
            <person name="Stogios P.J."/>
            <person name="Lafraya A."/>
            <person name="Tchigvintsev A."/>
            <person name="Flick R."/>
            <person name="Bargiela R."/>
            <person name="Chernikova T.N."/>
            <person name="Reva O.N."/>
            <person name="Hai T."/>
            <person name="Leggewie C.C."/>
            <person name="Katzke N."/>
            <person name="La Cono V."/>
            <person name="Matesanz R."/>
            <person name="Jebbar M."/>
            <person name="Jaeger K.E."/>
            <person name="Yakimov M.M."/>
            <person name="Yakunin A.F."/>
            <person name="Golyshin P.N."/>
            <person name="Golyshina O.V."/>
            <person name="Savchenko A."/>
            <person name="Ferrer M."/>
        </authorList>
    </citation>
    <scope>NUCLEOTIDE SEQUENCE</scope>
</reference>
<evidence type="ECO:0000313" key="3">
    <source>
        <dbReference type="EMBL" id="AJG37930.1"/>
    </source>
</evidence>
<feature type="domain" description="Gfo/Idh/MocA-like oxidoreductase N-terminal" evidence="1">
    <location>
        <begin position="4"/>
        <end position="121"/>
    </location>
</feature>
<sequence>MHKLRVGIVGCGNIFPMHAISIKKNDQLDLVAICDIKKDRVEKEAKRFETKAYDDYETMLKEAKLDVVHICTPHYLHAPMTVLAAEHHVHVLTEKPMAIHVDDAKKMIEACESHQVTLGVIFQNRYNKGAAFLKDVLMKGKLGKIKSAKCQVTWDRSDDYYMRSDWKGTWDKEGGGAVIDQAIHTLDLMRWFVDDEIDYIDASIANRVHLKIDVEDTAEGLIQFKNGVRANFHVINYNTMDSPVTIELHCENGIAKYTDGLAEITYTDTSKEIVGADPRERLDYGDVKSYWGVSHIKQISDFYQTLKEKKKPVIDGNEALVTQKIVNAIYESGKTHKKVYL</sequence>
<dbReference type="GO" id="GO:0000166">
    <property type="term" value="F:nucleotide binding"/>
    <property type="evidence" value="ECO:0007669"/>
    <property type="project" value="InterPro"/>
</dbReference>
<protein>
    <submittedName>
        <fullName evidence="3">Oxidoreductase</fullName>
    </submittedName>
</protein>
<dbReference type="EMBL" id="KF831414">
    <property type="protein sequence ID" value="AJG37930.1"/>
    <property type="molecule type" value="Genomic_DNA"/>
</dbReference>
<dbReference type="SUPFAM" id="SSF51735">
    <property type="entry name" value="NAD(P)-binding Rossmann-fold domains"/>
    <property type="match status" value="1"/>
</dbReference>
<dbReference type="SUPFAM" id="SSF55347">
    <property type="entry name" value="Glyceraldehyde-3-phosphate dehydrogenase-like, C-terminal domain"/>
    <property type="match status" value="1"/>
</dbReference>
<feature type="domain" description="GFO/IDH/MocA-like oxidoreductase" evidence="2">
    <location>
        <begin position="133"/>
        <end position="255"/>
    </location>
</feature>
<evidence type="ECO:0000259" key="2">
    <source>
        <dbReference type="Pfam" id="PF22725"/>
    </source>
</evidence>
<dbReference type="PANTHER" id="PTHR43249:SF1">
    <property type="entry name" value="D-GLUCOSIDE 3-DEHYDROGENASE"/>
    <property type="match status" value="1"/>
</dbReference>
<dbReference type="AlphaFoldDB" id="A0A0B5KGY0"/>
<dbReference type="Pfam" id="PF22725">
    <property type="entry name" value="GFO_IDH_MocA_C3"/>
    <property type="match status" value="1"/>
</dbReference>
<dbReference type="InterPro" id="IPR055170">
    <property type="entry name" value="GFO_IDH_MocA-like_dom"/>
</dbReference>
<dbReference type="Pfam" id="PF01408">
    <property type="entry name" value="GFO_IDH_MocA"/>
    <property type="match status" value="1"/>
</dbReference>
<dbReference type="PANTHER" id="PTHR43249">
    <property type="entry name" value="UDP-N-ACETYL-2-AMINO-2-DEOXY-D-GLUCURONATE OXIDASE"/>
    <property type="match status" value="1"/>
</dbReference>
<name>A0A0B5KGY0_9FIRM</name>
<dbReference type="InterPro" id="IPR052515">
    <property type="entry name" value="Gfo/Idh/MocA_Oxidoreductase"/>
</dbReference>